<dbReference type="SUPFAM" id="SSF48452">
    <property type="entry name" value="TPR-like"/>
    <property type="match status" value="1"/>
</dbReference>
<evidence type="ECO:0008006" key="4">
    <source>
        <dbReference type="Google" id="ProtNLM"/>
    </source>
</evidence>
<dbReference type="InterPro" id="IPR011990">
    <property type="entry name" value="TPR-like_helical_dom_sf"/>
</dbReference>
<dbReference type="PANTHER" id="PTHR26312:SF132">
    <property type="entry name" value="OS01G0855200 PROTEIN"/>
    <property type="match status" value="1"/>
</dbReference>
<feature type="region of interest" description="Disordered" evidence="1">
    <location>
        <begin position="393"/>
        <end position="415"/>
    </location>
</feature>
<gene>
    <name evidence="2" type="ORF">NE237_008442</name>
</gene>
<dbReference type="EMBL" id="JAMYWD010000002">
    <property type="protein sequence ID" value="KAJ4977662.1"/>
    <property type="molecule type" value="Genomic_DNA"/>
</dbReference>
<comment type="caution">
    <text evidence="2">The sequence shown here is derived from an EMBL/GenBank/DDBJ whole genome shotgun (WGS) entry which is preliminary data.</text>
</comment>
<organism evidence="2 3">
    <name type="scientific">Protea cynaroides</name>
    <dbReference type="NCBI Taxonomy" id="273540"/>
    <lineage>
        <taxon>Eukaryota</taxon>
        <taxon>Viridiplantae</taxon>
        <taxon>Streptophyta</taxon>
        <taxon>Embryophyta</taxon>
        <taxon>Tracheophyta</taxon>
        <taxon>Spermatophyta</taxon>
        <taxon>Magnoliopsida</taxon>
        <taxon>Proteales</taxon>
        <taxon>Proteaceae</taxon>
        <taxon>Protea</taxon>
    </lineage>
</organism>
<keyword evidence="3" id="KW-1185">Reference proteome</keyword>
<sequence length="607" mass="67492">MGVKVGATCLHLSQPVASHSPSSAQALASAISSSSPKKRGGGDRALVCRFIHRSAFLGTTTTKLLRSRSCSSPKSRAQFLRKACSANLDGYPDKEFAENIRELALRFNLLSNGDEEQSNVSRAENGDLDTCADSREKQAESGRCLESCGFDSVQMPNPSPPSMWESVEPPWLEFRSERLDWLGREEIDQASIQRKANSVDLPLSLRIIKKKKQWEEGFREAGESAYCSVKKAFSSMVFIIRELHSYSLQMRELLFYEDLQDILARVQKEMHASFVWLFQQVFSQTPTLMVYVMILLANFTVYSMGNNIAIAVPPSLLTATEISTANENQPKQFDSATAMKTFSVSSSPGKTASVGGQNGDGGGKFRPVTSGTEGDGHFDGSSSTWNYRSTILPEDTSQRHQVSSIGNSNPTTSAEAELASVVEAEPVGGEIMNKEEMELWNSTVEEAMRMQAETRSEALDHDTMQRFVSPVMVDMESDDQVDYLNTELLYQMALSDEPNNPLLLANYAQFLYLVIHDHDRAEEYFKRAIGVGREGEGDAETLSKYATFLWLVRNDINAAEETYLEAIEADPGNTYHPATYAHFLWNTGGEDTCYPLNPPDNDFDYHV</sequence>
<accession>A0A9Q0KVL9</accession>
<dbReference type="PANTHER" id="PTHR26312">
    <property type="entry name" value="TETRATRICOPEPTIDE REPEAT PROTEIN 5"/>
    <property type="match status" value="1"/>
</dbReference>
<dbReference type="OrthoDB" id="1924189at2759"/>
<feature type="compositionally biased region" description="Polar residues" evidence="1">
    <location>
        <begin position="399"/>
        <end position="412"/>
    </location>
</feature>
<reference evidence="2" key="1">
    <citation type="journal article" date="2023" name="Plant J.">
        <title>The genome of the king protea, Protea cynaroides.</title>
        <authorList>
            <person name="Chang J."/>
            <person name="Duong T.A."/>
            <person name="Schoeman C."/>
            <person name="Ma X."/>
            <person name="Roodt D."/>
            <person name="Barker N."/>
            <person name="Li Z."/>
            <person name="Van de Peer Y."/>
            <person name="Mizrachi E."/>
        </authorList>
    </citation>
    <scope>NUCLEOTIDE SEQUENCE</scope>
    <source>
        <tissue evidence="2">Young leaves</tissue>
    </source>
</reference>
<dbReference type="Proteomes" id="UP001141806">
    <property type="component" value="Unassembled WGS sequence"/>
</dbReference>
<proteinExistence type="predicted"/>
<evidence type="ECO:0000313" key="3">
    <source>
        <dbReference type="Proteomes" id="UP001141806"/>
    </source>
</evidence>
<evidence type="ECO:0000256" key="1">
    <source>
        <dbReference type="SAM" id="MobiDB-lite"/>
    </source>
</evidence>
<name>A0A9Q0KVL9_9MAGN</name>
<evidence type="ECO:0000313" key="2">
    <source>
        <dbReference type="EMBL" id="KAJ4977662.1"/>
    </source>
</evidence>
<dbReference type="Gene3D" id="1.25.40.10">
    <property type="entry name" value="Tetratricopeptide repeat domain"/>
    <property type="match status" value="1"/>
</dbReference>
<protein>
    <recommendedName>
        <fullName evidence="4">Tetratricopeptide repeat-like superfamily protein</fullName>
    </recommendedName>
</protein>
<feature type="region of interest" description="Disordered" evidence="1">
    <location>
        <begin position="344"/>
        <end position="363"/>
    </location>
</feature>
<dbReference type="AlphaFoldDB" id="A0A9Q0KVL9"/>